<sequence length="310" mass="34271">MTHIPNIGRYEFSGDDIGVVILGNSESFPKLTQSLVGEGLKVLNQNTTDKNSYEFAERQYLDLKSRCTKIYIASFFDAAHHALALAQNYSNEISGLILIEPKLLTNRFLKSSKEVQNNLYLVDQPTLLLYPNPENGASAAATASLYIADEISAPFIKEVLLEISFSASDQDLPLLIDEALFFVNETKDNSWIADGASDDVELIDAEFQSIVAGLSLDESTPNTYLDQLDSQEDEHFQIPNPELLPIRNRSKRNAIFFMVVGPVYALATTISGFNPFGIEPWPGVLAFIGGLAYFLHSTRDDFTDDDGAVV</sequence>
<feature type="transmembrane region" description="Helical" evidence="1">
    <location>
        <begin position="280"/>
        <end position="296"/>
    </location>
</feature>
<keyword evidence="1" id="KW-1133">Transmembrane helix</keyword>
<dbReference type="EMBL" id="CAFBPP010000003">
    <property type="protein sequence ID" value="CAB5009644.1"/>
    <property type="molecule type" value="Genomic_DNA"/>
</dbReference>
<evidence type="ECO:0000313" key="2">
    <source>
        <dbReference type="EMBL" id="CAB4781249.1"/>
    </source>
</evidence>
<reference evidence="3" key="1">
    <citation type="submission" date="2020-05" db="EMBL/GenBank/DDBJ databases">
        <authorList>
            <person name="Chiriac C."/>
            <person name="Salcher M."/>
            <person name="Ghai R."/>
            <person name="Kavagutti S V."/>
        </authorList>
    </citation>
    <scope>NUCLEOTIDE SEQUENCE</scope>
</reference>
<evidence type="ECO:0000313" key="3">
    <source>
        <dbReference type="EMBL" id="CAB4894469.1"/>
    </source>
</evidence>
<evidence type="ECO:0000256" key="1">
    <source>
        <dbReference type="SAM" id="Phobius"/>
    </source>
</evidence>
<organism evidence="3">
    <name type="scientific">freshwater metagenome</name>
    <dbReference type="NCBI Taxonomy" id="449393"/>
    <lineage>
        <taxon>unclassified sequences</taxon>
        <taxon>metagenomes</taxon>
        <taxon>ecological metagenomes</taxon>
    </lineage>
</organism>
<dbReference type="EMBL" id="CAFBMN010000003">
    <property type="protein sequence ID" value="CAB4894469.1"/>
    <property type="molecule type" value="Genomic_DNA"/>
</dbReference>
<protein>
    <submittedName>
        <fullName evidence="3">Unannotated protein</fullName>
    </submittedName>
</protein>
<keyword evidence="1" id="KW-0812">Transmembrane</keyword>
<feature type="transmembrane region" description="Helical" evidence="1">
    <location>
        <begin position="254"/>
        <end position="274"/>
    </location>
</feature>
<dbReference type="AlphaFoldDB" id="A0A6J7FQX4"/>
<proteinExistence type="predicted"/>
<keyword evidence="1" id="KW-0472">Membrane</keyword>
<dbReference type="EMBL" id="CAFAAC010000010">
    <property type="protein sequence ID" value="CAB4781249.1"/>
    <property type="molecule type" value="Genomic_DNA"/>
</dbReference>
<name>A0A6J7FQX4_9ZZZZ</name>
<evidence type="ECO:0000313" key="4">
    <source>
        <dbReference type="EMBL" id="CAB5009644.1"/>
    </source>
</evidence>
<gene>
    <name evidence="2" type="ORF">UFOPK2967_00312</name>
    <name evidence="3" type="ORF">UFOPK3587_00109</name>
    <name evidence="4" type="ORF">UFOPK4114_00175</name>
</gene>
<accession>A0A6J7FQX4</accession>